<dbReference type="FunFam" id="3.40.50.300:FF:000016">
    <property type="entry name" value="Oligopeptide ABC transporter ATP-binding component"/>
    <property type="match status" value="2"/>
</dbReference>
<dbReference type="Pfam" id="PF08352">
    <property type="entry name" value="oligo_HPY"/>
    <property type="match status" value="2"/>
</dbReference>
<accession>A0A5P8JXM9</accession>
<keyword evidence="3" id="KW-0547">Nucleotide-binding</keyword>
<dbReference type="PANTHER" id="PTHR43776:SF7">
    <property type="entry name" value="D,D-DIPEPTIDE TRANSPORT ATP-BINDING PROTEIN DDPF-RELATED"/>
    <property type="match status" value="1"/>
</dbReference>
<dbReference type="Gene3D" id="3.40.50.300">
    <property type="entry name" value="P-loop containing nucleotide triphosphate hydrolases"/>
    <property type="match status" value="2"/>
</dbReference>
<dbReference type="NCBIfam" id="TIGR01727">
    <property type="entry name" value="oligo_HPY"/>
    <property type="match status" value="1"/>
</dbReference>
<dbReference type="PANTHER" id="PTHR43776">
    <property type="entry name" value="TRANSPORT ATP-BINDING PROTEIN"/>
    <property type="match status" value="1"/>
</dbReference>
<dbReference type="GO" id="GO:0055085">
    <property type="term" value="P:transmembrane transport"/>
    <property type="evidence" value="ECO:0007669"/>
    <property type="project" value="UniProtKB-ARBA"/>
</dbReference>
<sequence length="613" mass="65103">MTLLDVRRLSVDFTSPDGRTVHAVRDVSFSLARGETLAVVGESGSGKSTTALALTRMLPATGRITAGSVRLDGLDLASASKEELRAVRGARVGMVFQDPMTSLNPVLSIRTHLDEVLRAHGHGNRAARRARAADLLGLVGIPDPRRRLDDHPHQFSGGQRQRVLIAMALANEPDVLLADEPTTALDATVQDQILNLLGRLNEETGTALLLITHNIGVVARSCARTLVMYGGTVAEHGSTADVLTRPRHPYTAGLLASVPRLSAPSGTRLTGIPGAPPDLSLPVTGCAFAPRCGSADARCGSEAPPLKADAACWHAGELPPLPSAGPAGRAPVPTGTPVLEASGLRKEFRGRRRSRLLAVDDVSLRVHAGETLGVVGESGSGKSTLARLLVHAHPADGGTVRLGGEDVTRPSAAVLRELRRRVQMVFQDPYASLNPRMTVGDIIGEPLLAHGLYPDRTRRAKRVAELLELVGLDPATADRFPRAFSGGQRQRIGIARALAPEPSVLLCDEPVSALDVSVQAQIVNLLADLQRDLGLAMVFIAHDLAVVRQVSHRIAVMHRGRIVETGPSDEVCEKPRHPYTAALLAAVPDPMPGPRSRHALRFGGVRSRVSTLE</sequence>
<dbReference type="PROSITE" id="PS50893">
    <property type="entry name" value="ABC_TRANSPORTER_2"/>
    <property type="match status" value="2"/>
</dbReference>
<dbReference type="InterPro" id="IPR003439">
    <property type="entry name" value="ABC_transporter-like_ATP-bd"/>
</dbReference>
<dbReference type="SUPFAM" id="SSF52540">
    <property type="entry name" value="P-loop containing nucleoside triphosphate hydrolases"/>
    <property type="match status" value="2"/>
</dbReference>
<evidence type="ECO:0000256" key="3">
    <source>
        <dbReference type="ARBA" id="ARBA00022741"/>
    </source>
</evidence>
<evidence type="ECO:0000313" key="7">
    <source>
        <dbReference type="Proteomes" id="UP000327294"/>
    </source>
</evidence>
<feature type="domain" description="ABC transporter" evidence="5">
    <location>
        <begin position="339"/>
        <end position="584"/>
    </location>
</feature>
<dbReference type="CDD" id="cd03257">
    <property type="entry name" value="ABC_NikE_OppD_transporters"/>
    <property type="match status" value="2"/>
</dbReference>
<dbReference type="Proteomes" id="UP000327294">
    <property type="component" value="Chromosome"/>
</dbReference>
<organism evidence="6 7">
    <name type="scientific">Streptomyces phaeolivaceus</name>
    <dbReference type="NCBI Taxonomy" id="2653200"/>
    <lineage>
        <taxon>Bacteria</taxon>
        <taxon>Bacillati</taxon>
        <taxon>Actinomycetota</taxon>
        <taxon>Actinomycetes</taxon>
        <taxon>Kitasatosporales</taxon>
        <taxon>Streptomycetaceae</taxon>
        <taxon>Streptomyces</taxon>
    </lineage>
</organism>
<gene>
    <name evidence="6" type="ORF">F9278_02350</name>
</gene>
<dbReference type="GO" id="GO:0016887">
    <property type="term" value="F:ATP hydrolysis activity"/>
    <property type="evidence" value="ECO:0007669"/>
    <property type="project" value="InterPro"/>
</dbReference>
<dbReference type="SMART" id="SM00382">
    <property type="entry name" value="AAA"/>
    <property type="match status" value="2"/>
</dbReference>
<dbReference type="AlphaFoldDB" id="A0A5P8JXM9"/>
<name>A0A5P8JXM9_9ACTN</name>
<dbReference type="InterPro" id="IPR027417">
    <property type="entry name" value="P-loop_NTPase"/>
</dbReference>
<evidence type="ECO:0000256" key="2">
    <source>
        <dbReference type="ARBA" id="ARBA00022448"/>
    </source>
</evidence>
<dbReference type="InterPro" id="IPR003593">
    <property type="entry name" value="AAA+_ATPase"/>
</dbReference>
<evidence type="ECO:0000256" key="1">
    <source>
        <dbReference type="ARBA" id="ARBA00005417"/>
    </source>
</evidence>
<evidence type="ECO:0000259" key="5">
    <source>
        <dbReference type="PROSITE" id="PS50893"/>
    </source>
</evidence>
<dbReference type="Pfam" id="PF00005">
    <property type="entry name" value="ABC_tran"/>
    <property type="match status" value="2"/>
</dbReference>
<reference evidence="6 7" key="1">
    <citation type="submission" date="2019-10" db="EMBL/GenBank/DDBJ databases">
        <title>Streptomyces sp. strain GY16 isolated from leaves of Broussonetia papyrifera.</title>
        <authorList>
            <person name="Mo P."/>
        </authorList>
    </citation>
    <scope>NUCLEOTIDE SEQUENCE [LARGE SCALE GENOMIC DNA]</scope>
    <source>
        <strain evidence="6 7">GY16</strain>
    </source>
</reference>
<dbReference type="EMBL" id="CP045096">
    <property type="protein sequence ID" value="QFQ95228.1"/>
    <property type="molecule type" value="Genomic_DNA"/>
</dbReference>
<protein>
    <submittedName>
        <fullName evidence="6">ABC transporter ATP-binding protein</fullName>
    </submittedName>
</protein>
<dbReference type="RefSeq" id="WP_152166764.1">
    <property type="nucleotide sequence ID" value="NZ_CP045096.1"/>
</dbReference>
<dbReference type="InterPro" id="IPR013563">
    <property type="entry name" value="Oligopep_ABC_C"/>
</dbReference>
<keyword evidence="2" id="KW-0813">Transport</keyword>
<feature type="domain" description="ABC transporter" evidence="5">
    <location>
        <begin position="6"/>
        <end position="255"/>
    </location>
</feature>
<dbReference type="GO" id="GO:0005524">
    <property type="term" value="F:ATP binding"/>
    <property type="evidence" value="ECO:0007669"/>
    <property type="project" value="UniProtKB-KW"/>
</dbReference>
<dbReference type="InterPro" id="IPR017871">
    <property type="entry name" value="ABC_transporter-like_CS"/>
</dbReference>
<evidence type="ECO:0000313" key="6">
    <source>
        <dbReference type="EMBL" id="QFQ95228.1"/>
    </source>
</evidence>
<comment type="similarity">
    <text evidence="1">Belongs to the ABC transporter superfamily.</text>
</comment>
<dbReference type="KEGG" id="sphv:F9278_02350"/>
<dbReference type="PROSITE" id="PS00211">
    <property type="entry name" value="ABC_TRANSPORTER_1"/>
    <property type="match status" value="2"/>
</dbReference>
<keyword evidence="4 6" id="KW-0067">ATP-binding</keyword>
<dbReference type="NCBIfam" id="NF007739">
    <property type="entry name" value="PRK10419.1"/>
    <property type="match status" value="2"/>
</dbReference>
<dbReference type="NCBIfam" id="NF008453">
    <property type="entry name" value="PRK11308.1"/>
    <property type="match status" value="2"/>
</dbReference>
<dbReference type="GO" id="GO:0015833">
    <property type="term" value="P:peptide transport"/>
    <property type="evidence" value="ECO:0007669"/>
    <property type="project" value="InterPro"/>
</dbReference>
<proteinExistence type="inferred from homology"/>
<keyword evidence="7" id="KW-1185">Reference proteome</keyword>
<dbReference type="InterPro" id="IPR050319">
    <property type="entry name" value="ABC_transp_ATP-bind"/>
</dbReference>
<evidence type="ECO:0000256" key="4">
    <source>
        <dbReference type="ARBA" id="ARBA00022840"/>
    </source>
</evidence>